<dbReference type="PANTHER" id="PTHR23082">
    <property type="entry name" value="TRANSCRIPTION INITIATION FACTOR IIIC TFIIIC , POLYPEPTIDE 3-RELATED"/>
    <property type="match status" value="1"/>
</dbReference>
<dbReference type="InterPro" id="IPR039340">
    <property type="entry name" value="Tfc4/TFIIIC-102/Sfc4"/>
</dbReference>
<dbReference type="KEGG" id="qsa:O6P43_013423"/>
<dbReference type="PANTHER" id="PTHR23082:SF0">
    <property type="entry name" value="GENERAL TRANSCRIPTION FACTOR 3C POLYPEPTIDE 3"/>
    <property type="match status" value="1"/>
</dbReference>
<sequence length="932" mass="106938">MELDVVDKVVVVEQEEQEEEDVDDIEGVDEDDYVEDDGEYTFRFKGGINPLDYVEGNASRVQSYQQFERLEYEALADKKRKTLADCLSEVSMKKARQEDISGASMDEILEAMSYGLRRRKSSKVNDLLEFNLLPLIVTYLMKPKKKGRKKGSKNKLSPGITRMLGDATLHYAHGRYEEAISVLHDVVRIAPNLPDSYHTLGLVHKSLGDDRKAMDFYMIAAHLTPKDSSLWKLLFSWSIEQKDIGQANYCLSKALTSDPKDIILRLHRASLYVELGDYQKAAEAYEQIYQLCPENVDALKAAAEFYRKYGELESSSHILEDYLKGQPTEADLSVIDLVAAILMDTNAYDKALEYIELAQHRNSSGKDLPWSLKIRAGICHIHLGNLQKAQVLYNDLQQENACDHLELIINIADSLMSLEHYDFALKYYLMLERSKGGENGVLHLKIAQCYLLLKARLQAIQFYYRALETLKDDVDARVTLACLLLEEAKEDEVISLLSPPKDKDSTGAHDKSKQWWTNEKVKLKLCNIYKAKGMLEEFVGVIFPLIRESLYVAALRQKGKVKKRLSRRDLEERIKVLDDRESDNVFRGFRPLAPHSDLSKASRAKRLLQKKTILKEKKKAQALASGIDWQSDESDDEPQETHKEPPLPNLLKEDEHHQLIIHLCKALASLQRYWEAVEIINLTLRLGHNMLSDDRMEELRSLGAQMAFNTTDPKHGFDCVKYIVLQHPYSFAAWNCYYKVMSRLENRDTRHYKFVRNMQGKLLDCVPPILISGHQFTLLSHHQDATRKYLEAYKLLPENPLINLCVGTSLINLALGFRLQNKHQCVVQGLSFLYNNLQICENSQESLYNLARAFHHVGLVTLAALYYEKVLATHEKDYPIPKFPNEYPDVTENQKSVHCDLSREAAYNLHLIYKKSGAIELARQVLKDHCTF</sequence>
<feature type="region of interest" description="Disordered" evidence="2">
    <location>
        <begin position="624"/>
        <end position="649"/>
    </location>
</feature>
<dbReference type="AlphaFoldDB" id="A0AAD7M3U6"/>
<feature type="repeat" description="TPR" evidence="1">
    <location>
        <begin position="194"/>
        <end position="227"/>
    </location>
</feature>
<keyword evidence="4" id="KW-1185">Reference proteome</keyword>
<evidence type="ECO:0000256" key="2">
    <source>
        <dbReference type="SAM" id="MobiDB-lite"/>
    </source>
</evidence>
<dbReference type="Gene3D" id="1.25.40.10">
    <property type="entry name" value="Tetratricopeptide repeat domain"/>
    <property type="match status" value="3"/>
</dbReference>
<evidence type="ECO:0000313" key="3">
    <source>
        <dbReference type="EMBL" id="KAJ7969454.1"/>
    </source>
</evidence>
<dbReference type="GO" id="GO:0006383">
    <property type="term" value="P:transcription by RNA polymerase III"/>
    <property type="evidence" value="ECO:0007669"/>
    <property type="project" value="InterPro"/>
</dbReference>
<dbReference type="Proteomes" id="UP001163823">
    <property type="component" value="Chromosome 5"/>
</dbReference>
<organism evidence="3 4">
    <name type="scientific">Quillaja saponaria</name>
    <name type="common">Soap bark tree</name>
    <dbReference type="NCBI Taxonomy" id="32244"/>
    <lineage>
        <taxon>Eukaryota</taxon>
        <taxon>Viridiplantae</taxon>
        <taxon>Streptophyta</taxon>
        <taxon>Embryophyta</taxon>
        <taxon>Tracheophyta</taxon>
        <taxon>Spermatophyta</taxon>
        <taxon>Magnoliopsida</taxon>
        <taxon>eudicotyledons</taxon>
        <taxon>Gunneridae</taxon>
        <taxon>Pentapetalae</taxon>
        <taxon>rosids</taxon>
        <taxon>fabids</taxon>
        <taxon>Fabales</taxon>
        <taxon>Quillajaceae</taxon>
        <taxon>Quillaja</taxon>
    </lineage>
</organism>
<gene>
    <name evidence="3" type="ORF">O6P43_013423</name>
</gene>
<comment type="caution">
    <text evidence="3">The sequence shown here is derived from an EMBL/GenBank/DDBJ whole genome shotgun (WGS) entry which is preliminary data.</text>
</comment>
<dbReference type="InterPro" id="IPR019734">
    <property type="entry name" value="TPR_rpt"/>
</dbReference>
<feature type="compositionally biased region" description="Basic and acidic residues" evidence="2">
    <location>
        <begin position="639"/>
        <end position="649"/>
    </location>
</feature>
<dbReference type="InterPro" id="IPR011990">
    <property type="entry name" value="TPR-like_helical_dom_sf"/>
</dbReference>
<keyword evidence="1" id="KW-0802">TPR repeat</keyword>
<dbReference type="Pfam" id="PF13181">
    <property type="entry name" value="TPR_8"/>
    <property type="match status" value="1"/>
</dbReference>
<reference evidence="3" key="1">
    <citation type="journal article" date="2023" name="Science">
        <title>Elucidation of the pathway for biosynthesis of saponin adjuvants from the soapbark tree.</title>
        <authorList>
            <person name="Reed J."/>
            <person name="Orme A."/>
            <person name="El-Demerdash A."/>
            <person name="Owen C."/>
            <person name="Martin L.B.B."/>
            <person name="Misra R.C."/>
            <person name="Kikuchi S."/>
            <person name="Rejzek M."/>
            <person name="Martin A.C."/>
            <person name="Harkess A."/>
            <person name="Leebens-Mack J."/>
            <person name="Louveau T."/>
            <person name="Stephenson M.J."/>
            <person name="Osbourn A."/>
        </authorList>
    </citation>
    <scope>NUCLEOTIDE SEQUENCE</scope>
    <source>
        <strain evidence="3">S10</strain>
    </source>
</reference>
<dbReference type="PROSITE" id="PS50005">
    <property type="entry name" value="TPR"/>
    <property type="match status" value="2"/>
</dbReference>
<dbReference type="SUPFAM" id="SSF48452">
    <property type="entry name" value="TPR-like"/>
    <property type="match status" value="3"/>
</dbReference>
<protein>
    <submittedName>
        <fullName evidence="3">General transcription factor 3C polypeptide 3</fullName>
    </submittedName>
</protein>
<name>A0AAD7M3U6_QUISA</name>
<feature type="repeat" description="TPR" evidence="1">
    <location>
        <begin position="262"/>
        <end position="295"/>
    </location>
</feature>
<dbReference type="EMBL" id="JARAOO010000005">
    <property type="protein sequence ID" value="KAJ7969454.1"/>
    <property type="molecule type" value="Genomic_DNA"/>
</dbReference>
<accession>A0AAD7M3U6</accession>
<proteinExistence type="predicted"/>
<evidence type="ECO:0000256" key="1">
    <source>
        <dbReference type="PROSITE-ProRule" id="PRU00339"/>
    </source>
</evidence>
<dbReference type="Pfam" id="PF14559">
    <property type="entry name" value="TPR_19"/>
    <property type="match status" value="1"/>
</dbReference>
<dbReference type="FunFam" id="1.25.40.10:FF:000413">
    <property type="entry name" value="General transcription factor 3C polypeptide 3"/>
    <property type="match status" value="1"/>
</dbReference>
<dbReference type="GO" id="GO:0000127">
    <property type="term" value="C:transcription factor TFIIIC complex"/>
    <property type="evidence" value="ECO:0007669"/>
    <property type="project" value="TreeGrafter"/>
</dbReference>
<evidence type="ECO:0000313" key="4">
    <source>
        <dbReference type="Proteomes" id="UP001163823"/>
    </source>
</evidence>
<dbReference type="SMART" id="SM00028">
    <property type="entry name" value="TPR"/>
    <property type="match status" value="5"/>
</dbReference>